<feature type="binding site" evidence="9">
    <location>
        <position position="179"/>
    </location>
    <ligand>
        <name>Fe cation</name>
        <dbReference type="ChEBI" id="CHEBI:24875"/>
        <label>2</label>
    </ligand>
</feature>
<dbReference type="SUPFAM" id="SSF47240">
    <property type="entry name" value="Ferritin-like"/>
    <property type="match status" value="1"/>
</dbReference>
<keyword evidence="2 9" id="KW-1003">Cell membrane</keyword>
<evidence type="ECO:0000256" key="1">
    <source>
        <dbReference type="ARBA" id="ARBA00004749"/>
    </source>
</evidence>
<evidence type="ECO:0000313" key="10">
    <source>
        <dbReference type="EMBL" id="KTC94677.1"/>
    </source>
</evidence>
<dbReference type="NCBIfam" id="NF033656">
    <property type="entry name" value="DMQ_monoox_COQ7"/>
    <property type="match status" value="1"/>
</dbReference>
<keyword evidence="3 9" id="KW-0831">Ubiquinone biosynthesis</keyword>
<dbReference type="Gene3D" id="1.20.1260.10">
    <property type="match status" value="1"/>
</dbReference>
<dbReference type="AlphaFoldDB" id="A0A0W0THI3"/>
<dbReference type="OrthoDB" id="5192789at2"/>
<comment type="function">
    <text evidence="9">Catalyzes the hydroxylation of 2-nonaprenyl-3-methyl-6-methoxy-1,4-benzoquinol during ubiquinone biosynthesis.</text>
</comment>
<dbReference type="HAMAP" id="MF_01658">
    <property type="entry name" value="COQ7"/>
    <property type="match status" value="1"/>
</dbReference>
<accession>A0A0W0THI3</accession>
<comment type="subcellular location">
    <subcellularLocation>
        <location evidence="9">Cell membrane</location>
        <topology evidence="9">Peripheral membrane protein</topology>
    </subcellularLocation>
</comment>
<comment type="catalytic activity">
    <reaction evidence="9">
        <text>a 5-methoxy-2-methyl-3-(all-trans-polyprenyl)benzene-1,4-diol + AH2 + O2 = a 3-demethylubiquinol + A + H2O</text>
        <dbReference type="Rhea" id="RHEA:50908"/>
        <dbReference type="Rhea" id="RHEA-COMP:10859"/>
        <dbReference type="Rhea" id="RHEA-COMP:10914"/>
        <dbReference type="ChEBI" id="CHEBI:13193"/>
        <dbReference type="ChEBI" id="CHEBI:15377"/>
        <dbReference type="ChEBI" id="CHEBI:15379"/>
        <dbReference type="ChEBI" id="CHEBI:17499"/>
        <dbReference type="ChEBI" id="CHEBI:84167"/>
        <dbReference type="ChEBI" id="CHEBI:84422"/>
        <dbReference type="EC" id="1.14.99.60"/>
    </reaction>
</comment>
<evidence type="ECO:0000313" key="11">
    <source>
        <dbReference type="Proteomes" id="UP000054773"/>
    </source>
</evidence>
<feature type="binding site" evidence="9">
    <location>
        <position position="92"/>
    </location>
    <ligand>
        <name>Fe cation</name>
        <dbReference type="ChEBI" id="CHEBI:24875"/>
        <label>1</label>
    </ligand>
</feature>
<keyword evidence="11" id="KW-1185">Reference proteome</keyword>
<dbReference type="PANTHER" id="PTHR11237">
    <property type="entry name" value="COENZYME Q10 BIOSYNTHESIS PROTEIN 7"/>
    <property type="match status" value="1"/>
</dbReference>
<dbReference type="EC" id="1.14.99.60" evidence="9"/>
<feature type="binding site" evidence="9">
    <location>
        <position position="92"/>
    </location>
    <ligand>
        <name>Fe cation</name>
        <dbReference type="ChEBI" id="CHEBI:24875"/>
        <label>2</label>
    </ligand>
</feature>
<dbReference type="PATRIC" id="fig|448.7.peg.2987"/>
<dbReference type="InterPro" id="IPR011566">
    <property type="entry name" value="Ubq_synth_Coq7"/>
</dbReference>
<keyword evidence="4 9" id="KW-0479">Metal-binding</keyword>
<dbReference type="GO" id="GO:0005886">
    <property type="term" value="C:plasma membrane"/>
    <property type="evidence" value="ECO:0007669"/>
    <property type="project" value="UniProtKB-SubCell"/>
</dbReference>
<dbReference type="GO" id="GO:0046872">
    <property type="term" value="F:metal ion binding"/>
    <property type="evidence" value="ECO:0007669"/>
    <property type="project" value="UniProtKB-KW"/>
</dbReference>
<sequence length="213" mass="23585">MAHNLIDRLLNHVDTALRTLCPPEHRVCSRPIPNDGIVNTVPLSEHETRHVAGLMRVNHAGEVCAQALYQGQALTARLTEVRLQMEQAAAEEVDHLAWCEKRLEELNSRPSLLNPLWYMGSLCIGALAGLAGDKWSLGFVAETERQVGAHLREHLDKLPATDLKSKAILTKMHEEERHHAEMAQAAGAAALPFPIQAMMTAVSKLMTKTSYHL</sequence>
<evidence type="ECO:0000256" key="2">
    <source>
        <dbReference type="ARBA" id="ARBA00022475"/>
    </source>
</evidence>
<keyword evidence="5 9" id="KW-0560">Oxidoreductase</keyword>
<feature type="binding site" evidence="9">
    <location>
        <position position="144"/>
    </location>
    <ligand>
        <name>Fe cation</name>
        <dbReference type="ChEBI" id="CHEBI:24875"/>
        <label>2</label>
    </ligand>
</feature>
<comment type="similarity">
    <text evidence="9">Belongs to the COQ7 family.</text>
</comment>
<organism evidence="10 11">
    <name type="scientific">Legionella erythra</name>
    <dbReference type="NCBI Taxonomy" id="448"/>
    <lineage>
        <taxon>Bacteria</taxon>
        <taxon>Pseudomonadati</taxon>
        <taxon>Pseudomonadota</taxon>
        <taxon>Gammaproteobacteria</taxon>
        <taxon>Legionellales</taxon>
        <taxon>Legionellaceae</taxon>
        <taxon>Legionella</taxon>
    </lineage>
</organism>
<comment type="cofactor">
    <cofactor evidence="9">
        <name>Fe cation</name>
        <dbReference type="ChEBI" id="CHEBI:24875"/>
    </cofactor>
    <text evidence="9">Binds 2 iron ions per subunit.</text>
</comment>
<feature type="binding site" evidence="9">
    <location>
        <position position="95"/>
    </location>
    <ligand>
        <name>Fe cation</name>
        <dbReference type="ChEBI" id="CHEBI:24875"/>
        <label>1</label>
    </ligand>
</feature>
<reference evidence="10 11" key="1">
    <citation type="submission" date="2015-11" db="EMBL/GenBank/DDBJ databases">
        <title>Genomic analysis of 38 Legionella species identifies large and diverse effector repertoires.</title>
        <authorList>
            <person name="Burstein D."/>
            <person name="Amaro F."/>
            <person name="Zusman T."/>
            <person name="Lifshitz Z."/>
            <person name="Cohen O."/>
            <person name="Gilbert J.A."/>
            <person name="Pupko T."/>
            <person name="Shuman H.A."/>
            <person name="Segal G."/>
        </authorList>
    </citation>
    <scope>NUCLEOTIDE SEQUENCE [LARGE SCALE GENOMIC DNA]</scope>
    <source>
        <strain evidence="10 11">SE-32A-C8</strain>
    </source>
</reference>
<keyword evidence="8 9" id="KW-0472">Membrane</keyword>
<gene>
    <name evidence="9" type="primary">coq7</name>
    <name evidence="10" type="ORF">Lery_2844</name>
</gene>
<evidence type="ECO:0000256" key="7">
    <source>
        <dbReference type="ARBA" id="ARBA00023033"/>
    </source>
</evidence>
<keyword evidence="7 9" id="KW-0503">Monooxygenase</keyword>
<dbReference type="STRING" id="448.Lery_2844"/>
<dbReference type="CDD" id="cd01042">
    <property type="entry name" value="DMQH"/>
    <property type="match status" value="1"/>
</dbReference>
<feature type="binding site" evidence="9">
    <location>
        <position position="176"/>
    </location>
    <ligand>
        <name>Fe cation</name>
        <dbReference type="ChEBI" id="CHEBI:24875"/>
        <label>2</label>
    </ligand>
</feature>
<evidence type="ECO:0000256" key="3">
    <source>
        <dbReference type="ARBA" id="ARBA00022688"/>
    </source>
</evidence>
<dbReference type="InterPro" id="IPR012347">
    <property type="entry name" value="Ferritin-like"/>
</dbReference>
<proteinExistence type="inferred from homology"/>
<dbReference type="Proteomes" id="UP000054773">
    <property type="component" value="Unassembled WGS sequence"/>
</dbReference>
<evidence type="ECO:0000256" key="6">
    <source>
        <dbReference type="ARBA" id="ARBA00023004"/>
    </source>
</evidence>
<dbReference type="PANTHER" id="PTHR11237:SF4">
    <property type="entry name" value="5-DEMETHOXYUBIQUINONE HYDROXYLASE, MITOCHONDRIAL"/>
    <property type="match status" value="1"/>
</dbReference>
<feature type="binding site" evidence="9">
    <location>
        <position position="62"/>
    </location>
    <ligand>
        <name>Fe cation</name>
        <dbReference type="ChEBI" id="CHEBI:24875"/>
        <label>1</label>
    </ligand>
</feature>
<name>A0A0W0THI3_LEGER</name>
<evidence type="ECO:0000256" key="9">
    <source>
        <dbReference type="HAMAP-Rule" id="MF_01658"/>
    </source>
</evidence>
<dbReference type="InterPro" id="IPR047809">
    <property type="entry name" value="COQ7_proteobact"/>
</dbReference>
<comment type="caution">
    <text evidence="10">The sequence shown here is derived from an EMBL/GenBank/DDBJ whole genome shotgun (WGS) entry which is preliminary data.</text>
</comment>
<evidence type="ECO:0000256" key="4">
    <source>
        <dbReference type="ARBA" id="ARBA00022723"/>
    </source>
</evidence>
<dbReference type="EMBL" id="LNYA01000034">
    <property type="protein sequence ID" value="KTC94677.1"/>
    <property type="molecule type" value="Genomic_DNA"/>
</dbReference>
<dbReference type="GO" id="GO:0006744">
    <property type="term" value="P:ubiquinone biosynthetic process"/>
    <property type="evidence" value="ECO:0007669"/>
    <property type="project" value="UniProtKB-UniRule"/>
</dbReference>
<evidence type="ECO:0000256" key="5">
    <source>
        <dbReference type="ARBA" id="ARBA00023002"/>
    </source>
</evidence>
<evidence type="ECO:0000256" key="8">
    <source>
        <dbReference type="ARBA" id="ARBA00023136"/>
    </source>
</evidence>
<feature type="binding site" evidence="9">
    <location>
        <position position="176"/>
    </location>
    <ligand>
        <name>Fe cation</name>
        <dbReference type="ChEBI" id="CHEBI:24875"/>
        <label>1</label>
    </ligand>
</feature>
<keyword evidence="6 9" id="KW-0408">Iron</keyword>
<dbReference type="UniPathway" id="UPA00232"/>
<dbReference type="Pfam" id="PF03232">
    <property type="entry name" value="COQ7"/>
    <property type="match status" value="1"/>
</dbReference>
<protein>
    <recommendedName>
        <fullName evidence="9">3-demethoxyubiquinol 3-hydroxylase</fullName>
        <shortName evidence="9">DMQ hydroxylase</shortName>
        <ecNumber evidence="9">1.14.99.60</ecNumber>
    </recommendedName>
    <alternativeName>
        <fullName evidence="9">2-nonaprenyl-3-methyl-6-methoxy-1,4-benzoquinol hydroxylase</fullName>
    </alternativeName>
</protein>
<keyword evidence="10" id="KW-0830">Ubiquinone</keyword>
<dbReference type="GO" id="GO:0008682">
    <property type="term" value="F:3-demethoxyubiquinol 3-hydroxylase activity"/>
    <property type="evidence" value="ECO:0007669"/>
    <property type="project" value="UniProtKB-EC"/>
</dbReference>
<comment type="pathway">
    <text evidence="1 9">Cofactor biosynthesis; ubiquinone biosynthesis.</text>
</comment>
<dbReference type="InterPro" id="IPR009078">
    <property type="entry name" value="Ferritin-like_SF"/>
</dbReference>